<sequence>MDELLDSASSVERNQIVGVTKFEVVFDSAPGTAIKKIYANGRMQARVVVCISCHDSGGKEFRPTPEILETLKLIEYLGGADLGSPWSVSKEPNKYRHEMSGTGVRVRRDIGEFDDKVVRIERWVSCEQLDEKRIGAAITLPNGRTVKSNNSSPGGSDSYITLEAIAPVQYGHENFRLTKVEEFSGTERSIYRWYLGLYIGGAKLPLTGWFSPGFDSNKGAKIYCNPWRSGTWELPQYIVCLIAEYYHKGIVVFLPKDSVDRSGRVLQNYVIDVNDRPGEVSLVQGFSGWGDRSVPALTDPFAITVLDDFGTGHSFEIVTNPSSFELELK</sequence>
<dbReference type="RefSeq" id="WP_055104734.1">
    <property type="nucleotide sequence ID" value="NZ_LLWH01000224.1"/>
</dbReference>
<reference evidence="1 2" key="1">
    <citation type="submission" date="2015-10" db="EMBL/GenBank/DDBJ databases">
        <title>Pseudomonas helleri sp. nov. and Pseudomonas weihenstephanensis sp. nov., isolated from raw cows milk.</title>
        <authorList>
            <person name="Von Neubeck M."/>
            <person name="Huptas C."/>
            <person name="Wenning M."/>
            <person name="Scherer S."/>
        </authorList>
    </citation>
    <scope>NUCLEOTIDE SEQUENCE [LARGE SCALE GENOMIC DNA]</scope>
    <source>
        <strain evidence="1 2">BSTT44</strain>
    </source>
</reference>
<evidence type="ECO:0000313" key="2">
    <source>
        <dbReference type="Proteomes" id="UP000050342"/>
    </source>
</evidence>
<organism evidence="1 2">
    <name type="scientific">Pseudomonas endophytica</name>
    <dbReference type="NCBI Taxonomy" id="1563157"/>
    <lineage>
        <taxon>Bacteria</taxon>
        <taxon>Pseudomonadati</taxon>
        <taxon>Pseudomonadota</taxon>
        <taxon>Gammaproteobacteria</taxon>
        <taxon>Pseudomonadales</taxon>
        <taxon>Pseudomonadaceae</taxon>
        <taxon>Pseudomonas</taxon>
    </lineage>
</organism>
<gene>
    <name evidence="1" type="ORF">AQS70_16925</name>
</gene>
<keyword evidence="2" id="KW-1185">Reference proteome</keyword>
<comment type="caution">
    <text evidence="1">The sequence shown here is derived from an EMBL/GenBank/DDBJ whole genome shotgun (WGS) entry which is preliminary data.</text>
</comment>
<dbReference type="OrthoDB" id="7032264at2"/>
<proteinExistence type="predicted"/>
<dbReference type="AlphaFoldDB" id="A0A0Q0SJZ3"/>
<dbReference type="Proteomes" id="UP000050342">
    <property type="component" value="Unassembled WGS sequence"/>
</dbReference>
<evidence type="ECO:0000313" key="1">
    <source>
        <dbReference type="EMBL" id="KQB51749.1"/>
    </source>
</evidence>
<protein>
    <submittedName>
        <fullName evidence="1">Uncharacterized protein</fullName>
    </submittedName>
</protein>
<accession>A0A0Q0SJZ3</accession>
<name>A0A0Q0SJZ3_9PSED</name>
<dbReference type="EMBL" id="LLWH01000224">
    <property type="protein sequence ID" value="KQB51749.1"/>
    <property type="molecule type" value="Genomic_DNA"/>
</dbReference>